<proteinExistence type="predicted"/>
<evidence type="ECO:0000313" key="7">
    <source>
        <dbReference type="Proteomes" id="UP000238730"/>
    </source>
</evidence>
<dbReference type="NCBIfam" id="TIGR00254">
    <property type="entry name" value="GGDEF"/>
    <property type="match status" value="1"/>
</dbReference>
<dbReference type="GO" id="GO:0043709">
    <property type="term" value="P:cell adhesion involved in single-species biofilm formation"/>
    <property type="evidence" value="ECO:0007669"/>
    <property type="project" value="TreeGrafter"/>
</dbReference>
<dbReference type="FunFam" id="3.30.70.270:FF:000001">
    <property type="entry name" value="Diguanylate cyclase domain protein"/>
    <property type="match status" value="1"/>
</dbReference>
<dbReference type="CDD" id="cd01949">
    <property type="entry name" value="GGDEF"/>
    <property type="match status" value="1"/>
</dbReference>
<dbReference type="Proteomes" id="UP000238730">
    <property type="component" value="Unassembled WGS sequence"/>
</dbReference>
<gene>
    <name evidence="6" type="ORF">BTO08_16090</name>
</gene>
<dbReference type="SMART" id="SM00267">
    <property type="entry name" value="GGDEF"/>
    <property type="match status" value="1"/>
</dbReference>
<evidence type="ECO:0000256" key="2">
    <source>
        <dbReference type="ARBA" id="ARBA00012528"/>
    </source>
</evidence>
<evidence type="ECO:0000256" key="3">
    <source>
        <dbReference type="ARBA" id="ARBA00034247"/>
    </source>
</evidence>
<dbReference type="AlphaFoldDB" id="A0A2S7VI15"/>
<comment type="cofactor">
    <cofactor evidence="1">
        <name>Mg(2+)</name>
        <dbReference type="ChEBI" id="CHEBI:18420"/>
    </cofactor>
</comment>
<dbReference type="Gene3D" id="3.30.70.270">
    <property type="match status" value="1"/>
</dbReference>
<dbReference type="InterPro" id="IPR000160">
    <property type="entry name" value="GGDEF_dom"/>
</dbReference>
<name>A0A2S7VI15_PHOAN</name>
<keyword evidence="4" id="KW-0472">Membrane</keyword>
<comment type="caution">
    <text evidence="6">The sequence shown here is derived from an EMBL/GenBank/DDBJ whole genome shotgun (WGS) entry which is preliminary data.</text>
</comment>
<dbReference type="SUPFAM" id="SSF55073">
    <property type="entry name" value="Nucleotide cyclase"/>
    <property type="match status" value="1"/>
</dbReference>
<dbReference type="PANTHER" id="PTHR45138">
    <property type="entry name" value="REGULATORY COMPONENTS OF SENSORY TRANSDUCTION SYSTEM"/>
    <property type="match status" value="1"/>
</dbReference>
<accession>A0A2S7VI15</accession>
<dbReference type="PROSITE" id="PS50887">
    <property type="entry name" value="GGDEF"/>
    <property type="match status" value="1"/>
</dbReference>
<comment type="catalytic activity">
    <reaction evidence="3">
        <text>2 GTP = 3',3'-c-di-GMP + 2 diphosphate</text>
        <dbReference type="Rhea" id="RHEA:24898"/>
        <dbReference type="ChEBI" id="CHEBI:33019"/>
        <dbReference type="ChEBI" id="CHEBI:37565"/>
        <dbReference type="ChEBI" id="CHEBI:58805"/>
        <dbReference type="EC" id="2.7.7.65"/>
    </reaction>
</comment>
<evidence type="ECO:0000313" key="6">
    <source>
        <dbReference type="EMBL" id="PQJ61797.1"/>
    </source>
</evidence>
<dbReference type="OrthoDB" id="5830114at2"/>
<keyword evidence="4" id="KW-0812">Transmembrane</keyword>
<dbReference type="InterPro" id="IPR029787">
    <property type="entry name" value="Nucleotide_cyclase"/>
</dbReference>
<feature type="transmembrane region" description="Helical" evidence="4">
    <location>
        <begin position="260"/>
        <end position="281"/>
    </location>
</feature>
<dbReference type="InterPro" id="IPR050469">
    <property type="entry name" value="Diguanylate_Cyclase"/>
</dbReference>
<dbReference type="GO" id="GO:0005886">
    <property type="term" value="C:plasma membrane"/>
    <property type="evidence" value="ECO:0007669"/>
    <property type="project" value="TreeGrafter"/>
</dbReference>
<dbReference type="InterPro" id="IPR043128">
    <property type="entry name" value="Rev_trsase/Diguanyl_cyclase"/>
</dbReference>
<evidence type="ECO:0000256" key="4">
    <source>
        <dbReference type="SAM" id="Phobius"/>
    </source>
</evidence>
<dbReference type="PANTHER" id="PTHR45138:SF9">
    <property type="entry name" value="DIGUANYLATE CYCLASE DGCM-RELATED"/>
    <property type="match status" value="1"/>
</dbReference>
<feature type="domain" description="GGDEF" evidence="5">
    <location>
        <begin position="308"/>
        <end position="433"/>
    </location>
</feature>
<dbReference type="GO" id="GO:1902201">
    <property type="term" value="P:negative regulation of bacterial-type flagellum-dependent cell motility"/>
    <property type="evidence" value="ECO:0007669"/>
    <property type="project" value="TreeGrafter"/>
</dbReference>
<dbReference type="Pfam" id="PF00990">
    <property type="entry name" value="GGDEF"/>
    <property type="match status" value="1"/>
</dbReference>
<dbReference type="RefSeq" id="WP_105061664.1">
    <property type="nucleotide sequence ID" value="NZ_MSCJ01000003.1"/>
</dbReference>
<keyword evidence="4" id="KW-1133">Transmembrane helix</keyword>
<evidence type="ECO:0000259" key="5">
    <source>
        <dbReference type="PROSITE" id="PS50887"/>
    </source>
</evidence>
<evidence type="ECO:0000256" key="1">
    <source>
        <dbReference type="ARBA" id="ARBA00001946"/>
    </source>
</evidence>
<organism evidence="6 7">
    <name type="scientific">Photobacterium angustum</name>
    <dbReference type="NCBI Taxonomy" id="661"/>
    <lineage>
        <taxon>Bacteria</taxon>
        <taxon>Pseudomonadati</taxon>
        <taxon>Pseudomonadota</taxon>
        <taxon>Gammaproteobacteria</taxon>
        <taxon>Vibrionales</taxon>
        <taxon>Vibrionaceae</taxon>
        <taxon>Photobacterium</taxon>
    </lineage>
</organism>
<dbReference type="EC" id="2.7.7.65" evidence="2"/>
<reference evidence="6 7" key="1">
    <citation type="submission" date="2016-12" db="EMBL/GenBank/DDBJ databases">
        <title>Diversity of luminous bacteria.</title>
        <authorList>
            <person name="Yoshizawa S."/>
            <person name="Kogure K."/>
        </authorList>
    </citation>
    <scope>NUCLEOTIDE SEQUENCE [LARGE SCALE GENOMIC DNA]</scope>
    <source>
        <strain evidence="6 7">LC1-200</strain>
    </source>
</reference>
<dbReference type="GO" id="GO:0052621">
    <property type="term" value="F:diguanylate cyclase activity"/>
    <property type="evidence" value="ECO:0007669"/>
    <property type="project" value="UniProtKB-EC"/>
</dbReference>
<dbReference type="EMBL" id="MSCJ01000003">
    <property type="protein sequence ID" value="PQJ61797.1"/>
    <property type="molecule type" value="Genomic_DNA"/>
</dbReference>
<sequence>MILRRVIIFLLLNIVFFTLTYSLYYSYNKIKQKEVEEYIRVQLYHVFDNLEVVSSFYANAKTVTIEGGLHHINHVGVYTPEKNEIKSLSQGVNALSKNLKELIGDELWSLGIIDNNNEKINTIYFSPMRVSHIQIFLNSDYDFFNHVLKNEKLPTTYEESLEYGLIMQTEAYKESFNHQCVRSIYYPIYISRKLKALLLLDVKSTLYQTWIEKFNNTQFTLFSSEENLNSKFLNKLELPYTKNDSLSIYLNKELLLKYSFVFSFVLAFLVSYVSNILNYVINLYQKDNMTQCVRRDIVEPKLRNKRLNNQAVLMVDIDKFKSINDNYGHDYGDQVITTVASILKDNTRKGDKCIRWGGEEFMLILNIKDIDVVKNKAEQLRIAIESQNCLDIKFTVSIGVAMAENNCFSQVLERADMALYHAKNNGRNQVAYL</sequence>
<feature type="transmembrane region" description="Helical" evidence="4">
    <location>
        <begin position="6"/>
        <end position="24"/>
    </location>
</feature>
<protein>
    <recommendedName>
        <fullName evidence="2">diguanylate cyclase</fullName>
        <ecNumber evidence="2">2.7.7.65</ecNumber>
    </recommendedName>
</protein>